<evidence type="ECO:0000256" key="5">
    <source>
        <dbReference type="ARBA" id="ARBA00022701"/>
    </source>
</evidence>
<comment type="subcellular location">
    <subcellularLocation>
        <location evidence="2">Cytoplasm</location>
        <location evidence="2">Cytoskeleton</location>
        <location evidence="2">Microtubule organizing center</location>
        <location evidence="2">Centrosome</location>
    </subcellularLocation>
</comment>
<feature type="domain" description="Tubulin/FtsZ GTPase" evidence="10">
    <location>
        <begin position="49"/>
        <end position="246"/>
    </location>
</feature>
<dbReference type="Pfam" id="PF00091">
    <property type="entry name" value="Tubulin"/>
    <property type="match status" value="1"/>
</dbReference>
<evidence type="ECO:0000313" key="13">
    <source>
        <dbReference type="Proteomes" id="UP000039865"/>
    </source>
</evidence>
<dbReference type="PRINTS" id="PR01161">
    <property type="entry name" value="TUBULIN"/>
</dbReference>
<dbReference type="GO" id="GO:0005813">
    <property type="term" value="C:centrosome"/>
    <property type="evidence" value="ECO:0007669"/>
    <property type="project" value="UniProtKB-SubCell"/>
</dbReference>
<dbReference type="InterPro" id="IPR037103">
    <property type="entry name" value="Tubulin/FtsZ-like_C"/>
</dbReference>
<keyword evidence="5 9" id="KW-0493">Microtubule</keyword>
<evidence type="ECO:0000256" key="9">
    <source>
        <dbReference type="RuleBase" id="RU000352"/>
    </source>
</evidence>
<dbReference type="InterPro" id="IPR023123">
    <property type="entry name" value="Tubulin_C"/>
</dbReference>
<comment type="similarity">
    <text evidence="3 9">Belongs to the tubulin family.</text>
</comment>
<keyword evidence="13" id="KW-1185">Reference proteome</keyword>
<protein>
    <recommendedName>
        <fullName evidence="9">Tubulin gamma chain</fullName>
    </recommendedName>
</protein>
<dbReference type="InterPro" id="IPR008280">
    <property type="entry name" value="Tub_FtsZ_C"/>
</dbReference>
<proteinExistence type="inferred from homology"/>
<evidence type="ECO:0000313" key="12">
    <source>
        <dbReference type="EMBL" id="CDW79962.1"/>
    </source>
</evidence>
<dbReference type="PRINTS" id="PR01164">
    <property type="entry name" value="GAMMATUBULIN"/>
</dbReference>
<dbReference type="SMART" id="SM00864">
    <property type="entry name" value="Tubulin"/>
    <property type="match status" value="1"/>
</dbReference>
<accession>A0A078AEQ2</accession>
<dbReference type="FunCoup" id="A0A078AEQ2">
    <property type="interactions" value="447"/>
</dbReference>
<feature type="domain" description="Tubulin/FtsZ 2-layer sandwich" evidence="11">
    <location>
        <begin position="248"/>
        <end position="389"/>
    </location>
</feature>
<dbReference type="InterPro" id="IPR018316">
    <property type="entry name" value="Tubulin/FtsZ_2-layer-sand-dom"/>
</dbReference>
<gene>
    <name evidence="12" type="primary">Contig2210.g2379</name>
    <name evidence="12" type="ORF">STYLEM_8954</name>
</gene>
<evidence type="ECO:0000256" key="6">
    <source>
        <dbReference type="ARBA" id="ARBA00022741"/>
    </source>
</evidence>
<organism evidence="12 13">
    <name type="scientific">Stylonychia lemnae</name>
    <name type="common">Ciliate</name>
    <dbReference type="NCBI Taxonomy" id="5949"/>
    <lineage>
        <taxon>Eukaryota</taxon>
        <taxon>Sar</taxon>
        <taxon>Alveolata</taxon>
        <taxon>Ciliophora</taxon>
        <taxon>Intramacronucleata</taxon>
        <taxon>Spirotrichea</taxon>
        <taxon>Stichotrichia</taxon>
        <taxon>Sporadotrichida</taxon>
        <taxon>Oxytrichidae</taxon>
        <taxon>Stylonychinae</taxon>
        <taxon>Stylonychia</taxon>
    </lineage>
</organism>
<dbReference type="InterPro" id="IPR000217">
    <property type="entry name" value="Tubulin"/>
</dbReference>
<dbReference type="Gene3D" id="3.40.50.1440">
    <property type="entry name" value="Tubulin/FtsZ, GTPase domain"/>
    <property type="match status" value="1"/>
</dbReference>
<evidence type="ECO:0000256" key="7">
    <source>
        <dbReference type="ARBA" id="ARBA00023134"/>
    </source>
</evidence>
<dbReference type="OrthoDB" id="10249382at2759"/>
<dbReference type="Pfam" id="PF03953">
    <property type="entry name" value="Tubulin_C"/>
    <property type="match status" value="1"/>
</dbReference>
<dbReference type="GO" id="GO:0031122">
    <property type="term" value="P:cytoplasmic microtubule organization"/>
    <property type="evidence" value="ECO:0007669"/>
    <property type="project" value="InterPro"/>
</dbReference>
<keyword evidence="4" id="KW-0963">Cytoplasm</keyword>
<dbReference type="SUPFAM" id="SSF52490">
    <property type="entry name" value="Tubulin nucleotide-binding domain-like"/>
    <property type="match status" value="1"/>
</dbReference>
<name>A0A078AEQ2_STYLE</name>
<dbReference type="OMA" id="HRYISIL"/>
<sequence>MWKSKQNYLSSYFTKFIVGDEFWKQLCHEHGINPEGILEEYARDGDDRKDVFFYQADDEHYIPRSLLIDLEPRVINSIQNGLYSNLYNPENFYISKHGGGAGNNWARGYCEGEKCQDEILEMIDREADGSDSLEGFILTHSTAGGTGSGLGSYLLERLNDRYPKKLIQTYSVFPSNDIDIVVSPYNCLLTLKRLVLNADASVIIDNNALQRIATDRLKLQNPTIAQINSIVSTIMSASTTTLRYPGYMNNDLMGLVASLIPTPRCHFLMTGYTPLTVDKKATSIRKTTVLDVMRRLLQTKNILVSSSVKKGKYISILNIIQGDVDPTQVHKSLQRIRERKLANFIPWGPASIQVALSKKSPYVETPHKVSGMMLANHTSIRNLFKVILEQYKKFRKRGAQLHHYKETKIFQDSYEEFDQSEETVIRLIEEYEAAENEDYINWGATEDMKNGGDGMDYQ</sequence>
<evidence type="ECO:0000259" key="11">
    <source>
        <dbReference type="SMART" id="SM00865"/>
    </source>
</evidence>
<dbReference type="FunFam" id="3.30.1330.20:FF:000003">
    <property type="entry name" value="Tubulin gamma chain"/>
    <property type="match status" value="1"/>
</dbReference>
<dbReference type="PANTHER" id="PTHR11588">
    <property type="entry name" value="TUBULIN"/>
    <property type="match status" value="1"/>
</dbReference>
<dbReference type="Gene3D" id="1.10.287.600">
    <property type="entry name" value="Helix hairpin bin"/>
    <property type="match status" value="1"/>
</dbReference>
<dbReference type="InterPro" id="IPR002454">
    <property type="entry name" value="Gamma_tubulin"/>
</dbReference>
<reference evidence="12 13" key="1">
    <citation type="submission" date="2014-06" db="EMBL/GenBank/DDBJ databases">
        <authorList>
            <person name="Swart Estienne"/>
        </authorList>
    </citation>
    <scope>NUCLEOTIDE SEQUENCE [LARGE SCALE GENOMIC DNA]</scope>
    <source>
        <strain evidence="12 13">130c</strain>
    </source>
</reference>
<dbReference type="PROSITE" id="PS00227">
    <property type="entry name" value="TUBULIN"/>
    <property type="match status" value="1"/>
</dbReference>
<comment type="function">
    <text evidence="1">Tubulin is the major constituent of microtubules. The gamma chain is found at microtubule organizing centers (MTOC) such as the spindle poles or the centrosome, suggesting that it is involved in the minus-end nucleation of microtubule assembly.</text>
</comment>
<dbReference type="InterPro" id="IPR036525">
    <property type="entry name" value="Tubulin/FtsZ_GTPase_sf"/>
</dbReference>
<dbReference type="Proteomes" id="UP000039865">
    <property type="component" value="Unassembled WGS sequence"/>
</dbReference>
<keyword evidence="6 9" id="KW-0547">Nucleotide-binding</keyword>
<dbReference type="Gene3D" id="3.30.1330.20">
    <property type="entry name" value="Tubulin/FtsZ, C-terminal domain"/>
    <property type="match status" value="1"/>
</dbReference>
<dbReference type="InParanoid" id="A0A078AEQ2"/>
<dbReference type="GO" id="GO:0005525">
    <property type="term" value="F:GTP binding"/>
    <property type="evidence" value="ECO:0007669"/>
    <property type="project" value="UniProtKB-UniRule"/>
</dbReference>
<keyword evidence="7 9" id="KW-0342">GTP-binding</keyword>
<dbReference type="CDD" id="cd02188">
    <property type="entry name" value="gamma_tubulin"/>
    <property type="match status" value="1"/>
</dbReference>
<evidence type="ECO:0000256" key="3">
    <source>
        <dbReference type="ARBA" id="ARBA00009636"/>
    </source>
</evidence>
<evidence type="ECO:0000256" key="4">
    <source>
        <dbReference type="ARBA" id="ARBA00022490"/>
    </source>
</evidence>
<dbReference type="GO" id="GO:0005874">
    <property type="term" value="C:microtubule"/>
    <property type="evidence" value="ECO:0007669"/>
    <property type="project" value="UniProtKB-KW"/>
</dbReference>
<dbReference type="EMBL" id="CCKQ01008501">
    <property type="protein sequence ID" value="CDW79962.1"/>
    <property type="molecule type" value="Genomic_DNA"/>
</dbReference>
<dbReference type="SMART" id="SM00865">
    <property type="entry name" value="Tubulin_C"/>
    <property type="match status" value="1"/>
</dbReference>
<keyword evidence="8" id="KW-0206">Cytoskeleton</keyword>
<evidence type="ECO:0000256" key="1">
    <source>
        <dbReference type="ARBA" id="ARBA00004079"/>
    </source>
</evidence>
<dbReference type="InterPro" id="IPR017975">
    <property type="entry name" value="Tubulin_CS"/>
</dbReference>
<evidence type="ECO:0000259" key="10">
    <source>
        <dbReference type="SMART" id="SM00864"/>
    </source>
</evidence>
<dbReference type="SUPFAM" id="SSF55307">
    <property type="entry name" value="Tubulin C-terminal domain-like"/>
    <property type="match status" value="1"/>
</dbReference>
<evidence type="ECO:0000256" key="2">
    <source>
        <dbReference type="ARBA" id="ARBA00004300"/>
    </source>
</evidence>
<dbReference type="AlphaFoldDB" id="A0A078AEQ2"/>
<evidence type="ECO:0000256" key="8">
    <source>
        <dbReference type="ARBA" id="ARBA00023212"/>
    </source>
</evidence>
<dbReference type="GO" id="GO:0000930">
    <property type="term" value="C:gamma-tubulin complex"/>
    <property type="evidence" value="ECO:0007669"/>
    <property type="project" value="InterPro"/>
</dbReference>
<dbReference type="InterPro" id="IPR003008">
    <property type="entry name" value="Tubulin_FtsZ_GTPase"/>
</dbReference>
<dbReference type="FunFam" id="1.10.287.600:FF:000004">
    <property type="entry name" value="Tubulin gamma chain"/>
    <property type="match status" value="1"/>
</dbReference>
<comment type="function">
    <text evidence="9">Tubulin is the major constituent of microtubules, protein filaments consisting of alpha- and beta-tubulin heterodimers. Gamma-tubulin is a key component of the gamma-tubulin ring complex (gTuRC) which mediates microtubule nucleation. The gTuRC regulates the minus-end nucleation of alpha-beta tubulin heterodimers that grow into microtubule protafilaments, a critical step in centrosome duplication and spindle formation.</text>
</comment>
<dbReference type="GO" id="GO:0007020">
    <property type="term" value="P:microtubule nucleation"/>
    <property type="evidence" value="ECO:0007669"/>
    <property type="project" value="InterPro"/>
</dbReference>